<keyword evidence="4 6" id="KW-0067">ATP-binding</keyword>
<keyword evidence="2" id="KW-0813">Transport</keyword>
<dbReference type="InterPro" id="IPR008995">
    <property type="entry name" value="Mo/tungstate-bd_C_term_dom"/>
</dbReference>
<gene>
    <name evidence="6" type="ORF">GGR05_003192</name>
</gene>
<feature type="domain" description="ABC transporter" evidence="5">
    <location>
        <begin position="4"/>
        <end position="234"/>
    </location>
</feature>
<evidence type="ECO:0000313" key="6">
    <source>
        <dbReference type="EMBL" id="MBB3937027.1"/>
    </source>
</evidence>
<dbReference type="InterPro" id="IPR013611">
    <property type="entry name" value="Transp-assoc_OB_typ2"/>
</dbReference>
<keyword evidence="7" id="KW-1185">Reference proteome</keyword>
<dbReference type="SUPFAM" id="SSF50331">
    <property type="entry name" value="MOP-like"/>
    <property type="match status" value="1"/>
</dbReference>
<dbReference type="PROSITE" id="PS00211">
    <property type="entry name" value="ABC_TRANSPORTER_1"/>
    <property type="match status" value="1"/>
</dbReference>
<reference evidence="6 7" key="1">
    <citation type="submission" date="2020-08" db="EMBL/GenBank/DDBJ databases">
        <title>Genomic Encyclopedia of Type Strains, Phase IV (KMG-IV): sequencing the most valuable type-strain genomes for metagenomic binning, comparative biology and taxonomic classification.</title>
        <authorList>
            <person name="Goeker M."/>
        </authorList>
    </citation>
    <scope>NUCLEOTIDE SEQUENCE [LARGE SCALE GENOMIC DNA]</scope>
    <source>
        <strain evidence="6 7">DSM 25024</strain>
    </source>
</reference>
<evidence type="ECO:0000259" key="5">
    <source>
        <dbReference type="PROSITE" id="PS50893"/>
    </source>
</evidence>
<dbReference type="InterPro" id="IPR003593">
    <property type="entry name" value="AAA+_ATPase"/>
</dbReference>
<name>A0A7W6BU92_9HYPH</name>
<dbReference type="GO" id="GO:0005524">
    <property type="term" value="F:ATP binding"/>
    <property type="evidence" value="ECO:0007669"/>
    <property type="project" value="UniProtKB-KW"/>
</dbReference>
<dbReference type="AlphaFoldDB" id="A0A7W6BU92"/>
<keyword evidence="3" id="KW-0547">Nucleotide-binding</keyword>
<comment type="similarity">
    <text evidence="1">Belongs to the ABC transporter superfamily.</text>
</comment>
<dbReference type="GO" id="GO:0043190">
    <property type="term" value="C:ATP-binding cassette (ABC) transporter complex"/>
    <property type="evidence" value="ECO:0007669"/>
    <property type="project" value="InterPro"/>
</dbReference>
<sequence length="357" mass="38262">MTAVDVSAVAKSYGKVDVLSDISTHFPQGSFTSLLGPSGSGKTTLLRIIAGFVIPDRGTVTIGGRDVTSVPVWDRNIGMVFQSYALFPHMSVADNVAFGLARRGIKGEAARREVERALEMVRLPGFGTRKPKQLSGGQQQRVALARAIVTRPSVLLLDEPLSALDRRLRQEMQVELVRIQRESGLTTIFVTHDQEEALTLSDKVAILDRGRIVQIGEPTEVYERPANRFAAEFLGDTNFLQGTVEAEGTVSAHGQRIASAIALPPAGHSVTLAVRPEKIEIRDASGDGGHGTQPPANQLSAVILASIYSGTAITYEAEAAGGLRLKIFAQNRDARLRSPGEPVTLSWSADHTVPLAG</sequence>
<dbReference type="GO" id="GO:0022857">
    <property type="term" value="F:transmembrane transporter activity"/>
    <property type="evidence" value="ECO:0007669"/>
    <property type="project" value="InterPro"/>
</dbReference>
<dbReference type="Gene3D" id="2.40.50.100">
    <property type="match status" value="1"/>
</dbReference>
<evidence type="ECO:0000256" key="2">
    <source>
        <dbReference type="ARBA" id="ARBA00022448"/>
    </source>
</evidence>
<dbReference type="SMART" id="SM00382">
    <property type="entry name" value="AAA"/>
    <property type="match status" value="1"/>
</dbReference>
<dbReference type="PROSITE" id="PS50893">
    <property type="entry name" value="ABC_TRANSPORTER_2"/>
    <property type="match status" value="1"/>
</dbReference>
<dbReference type="PANTHER" id="PTHR42781:SF4">
    <property type="entry name" value="SPERMIDINE_PUTRESCINE IMPORT ATP-BINDING PROTEIN POTA"/>
    <property type="match status" value="1"/>
</dbReference>
<accession>A0A7W6BU92</accession>
<dbReference type="GO" id="GO:0016887">
    <property type="term" value="F:ATP hydrolysis activity"/>
    <property type="evidence" value="ECO:0007669"/>
    <property type="project" value="InterPro"/>
</dbReference>
<dbReference type="OrthoDB" id="9802264at2"/>
<evidence type="ECO:0000256" key="1">
    <source>
        <dbReference type="ARBA" id="ARBA00005417"/>
    </source>
</evidence>
<dbReference type="FunFam" id="3.40.50.300:FF:000425">
    <property type="entry name" value="Probable ABC transporter, ATP-binding subunit"/>
    <property type="match status" value="1"/>
</dbReference>
<dbReference type="SUPFAM" id="SSF52540">
    <property type="entry name" value="P-loop containing nucleoside triphosphate hydrolases"/>
    <property type="match status" value="1"/>
</dbReference>
<dbReference type="EMBL" id="JACIDO010000006">
    <property type="protein sequence ID" value="MBB3937027.1"/>
    <property type="molecule type" value="Genomic_DNA"/>
</dbReference>
<dbReference type="RefSeq" id="WP_090965725.1">
    <property type="nucleotide sequence ID" value="NZ_CP181348.1"/>
</dbReference>
<dbReference type="Pfam" id="PF00005">
    <property type="entry name" value="ABC_tran"/>
    <property type="match status" value="1"/>
</dbReference>
<evidence type="ECO:0000256" key="4">
    <source>
        <dbReference type="ARBA" id="ARBA00022840"/>
    </source>
</evidence>
<dbReference type="PANTHER" id="PTHR42781">
    <property type="entry name" value="SPERMIDINE/PUTRESCINE IMPORT ATP-BINDING PROTEIN POTA"/>
    <property type="match status" value="1"/>
</dbReference>
<dbReference type="Proteomes" id="UP000531216">
    <property type="component" value="Unassembled WGS sequence"/>
</dbReference>
<dbReference type="InterPro" id="IPR017871">
    <property type="entry name" value="ABC_transporter-like_CS"/>
</dbReference>
<evidence type="ECO:0000256" key="3">
    <source>
        <dbReference type="ARBA" id="ARBA00022741"/>
    </source>
</evidence>
<proteinExistence type="inferred from homology"/>
<evidence type="ECO:0000313" key="7">
    <source>
        <dbReference type="Proteomes" id="UP000531216"/>
    </source>
</evidence>
<organism evidence="6 7">
    <name type="scientific">Aureimonas phyllosphaerae</name>
    <dbReference type="NCBI Taxonomy" id="1166078"/>
    <lineage>
        <taxon>Bacteria</taxon>
        <taxon>Pseudomonadati</taxon>
        <taxon>Pseudomonadota</taxon>
        <taxon>Alphaproteobacteria</taxon>
        <taxon>Hyphomicrobiales</taxon>
        <taxon>Aurantimonadaceae</taxon>
        <taxon>Aureimonas</taxon>
    </lineage>
</organism>
<dbReference type="Gene3D" id="3.40.50.300">
    <property type="entry name" value="P-loop containing nucleotide triphosphate hydrolases"/>
    <property type="match status" value="1"/>
</dbReference>
<dbReference type="InterPro" id="IPR003439">
    <property type="entry name" value="ABC_transporter-like_ATP-bd"/>
</dbReference>
<dbReference type="InterPro" id="IPR027417">
    <property type="entry name" value="P-loop_NTPase"/>
</dbReference>
<protein>
    <submittedName>
        <fullName evidence="6">Putative spermidine/putrescine transport system ATP-binding protein/spermidine/putrescine transport system ATP-binding protein</fullName>
    </submittedName>
</protein>
<comment type="caution">
    <text evidence="6">The sequence shown here is derived from an EMBL/GenBank/DDBJ whole genome shotgun (WGS) entry which is preliminary data.</text>
</comment>
<dbReference type="InterPro" id="IPR050093">
    <property type="entry name" value="ABC_SmlMolc_Importer"/>
</dbReference>
<dbReference type="Pfam" id="PF08402">
    <property type="entry name" value="TOBE_2"/>
    <property type="match status" value="1"/>
</dbReference>
<dbReference type="GO" id="GO:0015697">
    <property type="term" value="P:quaternary ammonium group transport"/>
    <property type="evidence" value="ECO:0007669"/>
    <property type="project" value="UniProtKB-ARBA"/>
</dbReference>